<reference evidence="3" key="1">
    <citation type="submission" date="2009-12" db="EMBL/GenBank/DDBJ databases">
        <title>Complete sequence of Treponema azotonutricium strain ZAS-9.</title>
        <authorList>
            <person name="Tetu S.G."/>
            <person name="Matson E."/>
            <person name="Ren Q."/>
            <person name="Seshadri R."/>
            <person name="Elbourne L."/>
            <person name="Hassan K.A."/>
            <person name="Durkin A."/>
            <person name="Radune D."/>
            <person name="Mohamoud Y."/>
            <person name="Shay R."/>
            <person name="Jin S."/>
            <person name="Zhang X."/>
            <person name="Lucey K."/>
            <person name="Ballor N.R."/>
            <person name="Ottesen E."/>
            <person name="Rosenthal R."/>
            <person name="Allen A."/>
            <person name="Leadbetter J.R."/>
            <person name="Paulsen I.T."/>
        </authorList>
    </citation>
    <scope>NUCLEOTIDE SEQUENCE [LARGE SCALE GENOMIC DNA]</scope>
    <source>
        <strain evidence="3">ATCC BAA-888 / DSM 13862 / ZAS-9</strain>
    </source>
</reference>
<dbReference type="HOGENOM" id="CLU_000445_92_3_12"/>
<gene>
    <name evidence="2" type="ordered locus">TREAZ_0015</name>
</gene>
<dbReference type="InParanoid" id="F5YG61"/>
<evidence type="ECO:0000313" key="2">
    <source>
        <dbReference type="EMBL" id="AEF83011.1"/>
    </source>
</evidence>
<dbReference type="InterPro" id="IPR037522">
    <property type="entry name" value="HD_GYP_dom"/>
</dbReference>
<accession>F5YG61</accession>
<dbReference type="PROSITE" id="PS51832">
    <property type="entry name" value="HD_GYP"/>
    <property type="match status" value="1"/>
</dbReference>
<dbReference type="STRING" id="545695.TREAZ_0015"/>
<dbReference type="Proteomes" id="UP000009222">
    <property type="component" value="Chromosome"/>
</dbReference>
<dbReference type="PANTHER" id="PTHR45228:SF5">
    <property type="entry name" value="CYCLIC DI-GMP PHOSPHODIESTERASE VC_1348-RELATED"/>
    <property type="match status" value="1"/>
</dbReference>
<dbReference type="InterPro" id="IPR052020">
    <property type="entry name" value="Cyclic_di-GMP/3'3'-cGAMP_PDE"/>
</dbReference>
<dbReference type="Gene3D" id="1.10.3210.10">
    <property type="entry name" value="Hypothetical protein af1432"/>
    <property type="match status" value="1"/>
</dbReference>
<dbReference type="InterPro" id="IPR003607">
    <property type="entry name" value="HD/PDEase_dom"/>
</dbReference>
<name>F5YG61_LEAAZ</name>
<dbReference type="CDD" id="cd00077">
    <property type="entry name" value="HDc"/>
    <property type="match status" value="1"/>
</dbReference>
<protein>
    <submittedName>
        <fullName evidence="2">Response regulator</fullName>
    </submittedName>
</protein>
<dbReference type="SUPFAM" id="SSF109604">
    <property type="entry name" value="HD-domain/PDEase-like"/>
    <property type="match status" value="1"/>
</dbReference>
<dbReference type="AlphaFoldDB" id="F5YG61"/>
<reference evidence="2 3" key="2">
    <citation type="journal article" date="2011" name="ISME J.">
        <title>RNA-seq reveals cooperative metabolic interactions between two termite-gut spirochete species in co-culture.</title>
        <authorList>
            <person name="Rosenthal A.Z."/>
            <person name="Matson E.G."/>
            <person name="Eldar A."/>
            <person name="Leadbetter J.R."/>
        </authorList>
    </citation>
    <scope>NUCLEOTIDE SEQUENCE [LARGE SCALE GENOMIC DNA]</scope>
    <source>
        <strain evidence="3">ATCC BAA-888 / DSM 13862 / ZAS-9</strain>
    </source>
</reference>
<dbReference type="eggNOG" id="COG3437">
    <property type="taxonomic scope" value="Bacteria"/>
</dbReference>
<feature type="domain" description="HD-GYP" evidence="1">
    <location>
        <begin position="1"/>
        <end position="206"/>
    </location>
</feature>
<organism evidence="2 3">
    <name type="scientific">Leadbettera azotonutricia (strain ATCC BAA-888 / DSM 13862 / ZAS-9)</name>
    <name type="common">Treponema azotonutricium</name>
    <dbReference type="NCBI Taxonomy" id="545695"/>
    <lineage>
        <taxon>Bacteria</taxon>
        <taxon>Pseudomonadati</taxon>
        <taxon>Spirochaetota</taxon>
        <taxon>Spirochaetia</taxon>
        <taxon>Spirochaetales</taxon>
        <taxon>Breznakiellaceae</taxon>
        <taxon>Leadbettera</taxon>
    </lineage>
</organism>
<dbReference type="PANTHER" id="PTHR45228">
    <property type="entry name" value="CYCLIC DI-GMP PHOSPHODIESTERASE TM_0186-RELATED"/>
    <property type="match status" value="1"/>
</dbReference>
<dbReference type="Pfam" id="PF13487">
    <property type="entry name" value="HD_5"/>
    <property type="match status" value="1"/>
</dbReference>
<evidence type="ECO:0000259" key="1">
    <source>
        <dbReference type="PROSITE" id="PS51832"/>
    </source>
</evidence>
<evidence type="ECO:0000313" key="3">
    <source>
        <dbReference type="Proteomes" id="UP000009222"/>
    </source>
</evidence>
<proteinExistence type="predicted"/>
<keyword evidence="3" id="KW-1185">Reference proteome</keyword>
<sequence>MEDIQNSVLRSMADYMEHPGGITNGHLGRTRRYIELLLEMLESAGYYNEEISTWNREYFLRSSLLHDLGKFFIPDSILLKPGKLTEDEFEEMKTHTLSGLRMIEKMETSAADLFLQYAKIFIGTHHEWWDGSGYPYGLKGREIPLQGRLMAIVDVYDALISERPYKKAYSHKEAVRIIAEGRDTHFDPVLVDLFMSGQQRFESYAA</sequence>
<dbReference type="KEGG" id="taz:TREAZ_0015"/>
<dbReference type="EMBL" id="CP001841">
    <property type="protein sequence ID" value="AEF83011.1"/>
    <property type="molecule type" value="Genomic_DNA"/>
</dbReference>